<dbReference type="EMBL" id="AHFK01000065">
    <property type="protein sequence ID" value="EOQ06926.1"/>
    <property type="molecule type" value="Genomic_DNA"/>
</dbReference>
<reference evidence="2 3" key="1">
    <citation type="submission" date="2012-12" db="EMBL/GenBank/DDBJ databases">
        <title>The Genome Sequence of Bacillus cereus VD184.</title>
        <authorList>
            <consortium name="The Broad Institute Genome Sequencing Platform"/>
            <consortium name="The Broad Institute Genome Sequencing Center for Infectious Disease"/>
            <person name="Feldgarden M."/>
            <person name="Van der Auwera G.A."/>
            <person name="Mahillon J."/>
            <person name="Duprez V."/>
            <person name="Timmery S."/>
            <person name="Mattelet C."/>
            <person name="Dierick K."/>
            <person name="Sun M."/>
            <person name="Yu Z."/>
            <person name="Zhu L."/>
            <person name="Hu X."/>
            <person name="Shank E.B."/>
            <person name="Swiecicka I."/>
            <person name="Hansen B.M."/>
            <person name="Andrup L."/>
            <person name="Walker B."/>
            <person name="Young S.K."/>
            <person name="Zeng Q."/>
            <person name="Gargeya S."/>
            <person name="Fitzgerald M."/>
            <person name="Haas B."/>
            <person name="Abouelleil A."/>
            <person name="Alvarado L."/>
            <person name="Arachchi H.M."/>
            <person name="Berlin A.M."/>
            <person name="Chapman S.B."/>
            <person name="Dewar J."/>
            <person name="Goldberg J."/>
            <person name="Griggs A."/>
            <person name="Gujja S."/>
            <person name="Hansen M."/>
            <person name="Howarth C."/>
            <person name="Imamovic A."/>
            <person name="Larimer J."/>
            <person name="McCowan C."/>
            <person name="Murphy C."/>
            <person name="Neiman D."/>
            <person name="Pearson M."/>
            <person name="Priest M."/>
            <person name="Roberts A."/>
            <person name="Saif S."/>
            <person name="Shea T."/>
            <person name="Sisk P."/>
            <person name="Sykes S."/>
            <person name="Wortman J."/>
            <person name="Nusbaum C."/>
            <person name="Birren B."/>
        </authorList>
    </citation>
    <scope>NUCLEOTIDE SEQUENCE [LARGE SCALE GENOMIC DNA]</scope>
    <source>
        <strain evidence="2 3">VD184</strain>
    </source>
</reference>
<dbReference type="RefSeq" id="WP_016123376.1">
    <property type="nucleotide sequence ID" value="NZ_KB976835.1"/>
</dbReference>
<accession>A0A9W5R401</accession>
<protein>
    <submittedName>
        <fullName evidence="2">Uncharacterized protein</fullName>
    </submittedName>
</protein>
<feature type="coiled-coil region" evidence="1">
    <location>
        <begin position="152"/>
        <end position="209"/>
    </location>
</feature>
<evidence type="ECO:0000256" key="1">
    <source>
        <dbReference type="SAM" id="Coils"/>
    </source>
</evidence>
<dbReference type="InterPro" id="IPR047705">
    <property type="entry name" value="AimR-like"/>
</dbReference>
<organism evidence="2 3">
    <name type="scientific">Bacillus cereus VD184</name>
    <dbReference type="NCBI Taxonomy" id="1053242"/>
    <lineage>
        <taxon>Bacteria</taxon>
        <taxon>Bacillati</taxon>
        <taxon>Bacillota</taxon>
        <taxon>Bacilli</taxon>
        <taxon>Bacillales</taxon>
        <taxon>Bacillaceae</taxon>
        <taxon>Bacillus</taxon>
        <taxon>Bacillus cereus group</taxon>
    </lineage>
</organism>
<gene>
    <name evidence="2" type="ORF">IKC_00814</name>
</gene>
<dbReference type="NCBIfam" id="NF038310">
    <property type="entry name" value="lysogeny_AimR"/>
    <property type="match status" value="1"/>
</dbReference>
<proteinExistence type="predicted"/>
<sequence length="399" mass="46889">MIDTLVSSKNEKEVLLKRKKTKTLKKLIATLDTELSSQKITYTQLSKIWGISVSGVSDVFRGEREISLCYLTKTLVLLYENHKKRRTLLEMYLDVAKPENTREAMEYLSLRGEFDLLKTLVNREKSSDTEENTEWANVYDLICLNSKDEIELLDYHEMLEEMKEENQNSEMQILIGILLCYTSYQLGDYRLLTKRMTKLERKVIKVKNKFIKKCHNVRIKEGLASIKLTSDEVHEVRRICDEVINLCENEPHLLINKARAIWLKAESFIFDDYEQSLMLFNEALEILQDDINPEMIKKKRKIIKTIQFLKIYHNCDLDTLGIMEDEERAFYEVRRGNLAQAIKILINLEKKNGELSSFQLVYLGVAKNDREIIKQGLRKFEEKNSLFYARFAKKELGLI</sequence>
<dbReference type="Pfam" id="PF22871">
    <property type="entry name" value="AimR"/>
    <property type="match status" value="1"/>
</dbReference>
<evidence type="ECO:0000313" key="2">
    <source>
        <dbReference type="EMBL" id="EOQ06926.1"/>
    </source>
</evidence>
<name>A0A9W5R401_BACCE</name>
<dbReference type="Proteomes" id="UP000014028">
    <property type="component" value="Unassembled WGS sequence"/>
</dbReference>
<dbReference type="AlphaFoldDB" id="A0A9W5R401"/>
<keyword evidence="1" id="KW-0175">Coiled coil</keyword>
<evidence type="ECO:0000313" key="3">
    <source>
        <dbReference type="Proteomes" id="UP000014028"/>
    </source>
</evidence>
<comment type="caution">
    <text evidence="2">The sequence shown here is derived from an EMBL/GenBank/DDBJ whole genome shotgun (WGS) entry which is preliminary data.</text>
</comment>